<dbReference type="Proteomes" id="UP000266673">
    <property type="component" value="Unassembled WGS sequence"/>
</dbReference>
<gene>
    <name evidence="4" type="ORF">C2G38_2136148</name>
</gene>
<dbReference type="PANTHER" id="PTHR43400:SF1">
    <property type="entry name" value="FUMARATE REDUCTASE"/>
    <property type="match status" value="1"/>
</dbReference>
<dbReference type="EMBL" id="QKWP01000003">
    <property type="protein sequence ID" value="RIB30877.1"/>
    <property type="molecule type" value="Genomic_DNA"/>
</dbReference>
<organism evidence="4 5">
    <name type="scientific">Gigaspora rosea</name>
    <dbReference type="NCBI Taxonomy" id="44941"/>
    <lineage>
        <taxon>Eukaryota</taxon>
        <taxon>Fungi</taxon>
        <taxon>Fungi incertae sedis</taxon>
        <taxon>Mucoromycota</taxon>
        <taxon>Glomeromycotina</taxon>
        <taxon>Glomeromycetes</taxon>
        <taxon>Diversisporales</taxon>
        <taxon>Gigasporaceae</taxon>
        <taxon>Gigaspora</taxon>
    </lineage>
</organism>
<reference evidence="4 5" key="1">
    <citation type="submission" date="2018-06" db="EMBL/GenBank/DDBJ databases">
        <title>Comparative genomics reveals the genomic features of Rhizophagus irregularis, R. cerebriforme, R. diaphanum and Gigaspora rosea, and their symbiotic lifestyle signature.</title>
        <authorList>
            <person name="Morin E."/>
            <person name="San Clemente H."/>
            <person name="Chen E.C.H."/>
            <person name="De La Providencia I."/>
            <person name="Hainaut M."/>
            <person name="Kuo A."/>
            <person name="Kohler A."/>
            <person name="Murat C."/>
            <person name="Tang N."/>
            <person name="Roy S."/>
            <person name="Loubradou J."/>
            <person name="Henrissat B."/>
            <person name="Grigoriev I.V."/>
            <person name="Corradi N."/>
            <person name="Roux C."/>
            <person name="Martin F.M."/>
        </authorList>
    </citation>
    <scope>NUCLEOTIDE SEQUENCE [LARGE SCALE GENOMIC DNA]</scope>
    <source>
        <strain evidence="4 5">DAOM 194757</strain>
    </source>
</reference>
<dbReference type="Gene3D" id="3.90.700.10">
    <property type="entry name" value="Succinate dehydrogenase/fumarate reductase flavoprotein, catalytic domain"/>
    <property type="match status" value="1"/>
</dbReference>
<accession>A0A397WAM6</accession>
<dbReference type="Pfam" id="PF00890">
    <property type="entry name" value="FAD_binding_2"/>
    <property type="match status" value="2"/>
</dbReference>
<keyword evidence="1" id="KW-0285">Flavoprotein</keyword>
<proteinExistence type="predicted"/>
<evidence type="ECO:0000313" key="4">
    <source>
        <dbReference type="EMBL" id="RIB30877.1"/>
    </source>
</evidence>
<dbReference type="Gene3D" id="3.50.50.60">
    <property type="entry name" value="FAD/NAD(P)-binding domain"/>
    <property type="match status" value="2"/>
</dbReference>
<dbReference type="STRING" id="44941.A0A397WAM6"/>
<dbReference type="SUPFAM" id="SSF56425">
    <property type="entry name" value="Succinate dehydrogenase/fumarate reductase flavoprotein, catalytic domain"/>
    <property type="match status" value="1"/>
</dbReference>
<feature type="domain" description="FAD-dependent oxidoreductase 2 FAD-binding" evidence="3">
    <location>
        <begin position="5"/>
        <end position="63"/>
    </location>
</feature>
<protein>
    <recommendedName>
        <fullName evidence="3">FAD-dependent oxidoreductase 2 FAD-binding domain-containing protein</fullName>
    </recommendedName>
</protein>
<dbReference type="InterPro" id="IPR036188">
    <property type="entry name" value="FAD/NAD-bd_sf"/>
</dbReference>
<name>A0A397WAM6_9GLOM</name>
<dbReference type="InterPro" id="IPR050315">
    <property type="entry name" value="FAD-oxidoreductase_2"/>
</dbReference>
<feature type="domain" description="FAD-dependent oxidoreductase 2 FAD-binding" evidence="3">
    <location>
        <begin position="82"/>
        <end position="309"/>
    </location>
</feature>
<dbReference type="InterPro" id="IPR003953">
    <property type="entry name" value="FAD-dep_OxRdtase_2_FAD-bd"/>
</dbReference>
<keyword evidence="5" id="KW-1185">Reference proteome</keyword>
<comment type="caution">
    <text evidence="4">The sequence shown here is derived from an EMBL/GenBank/DDBJ whole genome shotgun (WGS) entry which is preliminary data.</text>
</comment>
<dbReference type="SUPFAM" id="SSF51905">
    <property type="entry name" value="FAD/NAD(P)-binding domain"/>
    <property type="match status" value="1"/>
</dbReference>
<evidence type="ECO:0000256" key="2">
    <source>
        <dbReference type="ARBA" id="ARBA00023002"/>
    </source>
</evidence>
<dbReference type="GO" id="GO:0016491">
    <property type="term" value="F:oxidoreductase activity"/>
    <property type="evidence" value="ECO:0007669"/>
    <property type="project" value="UniProtKB-KW"/>
</dbReference>
<evidence type="ECO:0000259" key="3">
    <source>
        <dbReference type="Pfam" id="PF00890"/>
    </source>
</evidence>
<dbReference type="InterPro" id="IPR027477">
    <property type="entry name" value="Succ_DH/fumarate_Rdtase_cat_sf"/>
</dbReference>
<dbReference type="PANTHER" id="PTHR43400">
    <property type="entry name" value="FUMARATE REDUCTASE"/>
    <property type="match status" value="1"/>
</dbReference>
<sequence length="336" mass="37058">MYNQVIIVGGGLSGLSAAHTVLERGGNVLVLDKNSFFGGNSTKATSGINGALTKTQIGGRSFSTTYSSWKRNVPGYDDNLTHRGKEMFPGMTITYALIEGIEEIVNNQPDRARLIKKACVTKLIKEGGQTCKEYGPVILATGGYAADFTENPLLKKYRPDMYNLPTTNSEGDGHKMVIAIGGKATHMEKVIVITLLAKFGKPRYLFVLCLIVKLSKEIEWHFKHYVGRGLMRKFSGEALAKEIGISASQLKASFDNHNDIVSNKKKDPFGKKFFHNVPITINDQFHVALMSPVLHYIMGGIDINAESESDCWVIVNGEVLNVTNYFFQSIIGTLKR</sequence>
<dbReference type="AlphaFoldDB" id="A0A397WAM6"/>
<evidence type="ECO:0000256" key="1">
    <source>
        <dbReference type="ARBA" id="ARBA00022630"/>
    </source>
</evidence>
<evidence type="ECO:0000313" key="5">
    <source>
        <dbReference type="Proteomes" id="UP000266673"/>
    </source>
</evidence>
<keyword evidence="2" id="KW-0560">Oxidoreductase</keyword>
<dbReference type="OrthoDB" id="10252157at2759"/>